<dbReference type="Gene3D" id="3.40.50.2300">
    <property type="match status" value="2"/>
</dbReference>
<evidence type="ECO:0000256" key="2">
    <source>
        <dbReference type="ARBA" id="ARBA00023125"/>
    </source>
</evidence>
<proteinExistence type="predicted"/>
<dbReference type="Gene3D" id="1.10.260.40">
    <property type="entry name" value="lambda repressor-like DNA-binding domains"/>
    <property type="match status" value="1"/>
</dbReference>
<keyword evidence="2" id="KW-0238">DNA-binding</keyword>
<dbReference type="SUPFAM" id="SSF53822">
    <property type="entry name" value="Periplasmic binding protein-like I"/>
    <property type="match status" value="1"/>
</dbReference>
<sequence length="327" mass="36895">MVTIRDVAKCAGVSASTASRAMRNSSLISLATREKVQLIAAKMNYVPNFTAHNLATNANNTVGIVFPVDKGDLYQNPFYTELIEGINQELNPRHIFITVVMGSTVKELKNNIQVMIENSKIQQFILLYSVENDPILKYLQQRKVKYAMIGKPYASPNSIPYVDNDNINAGLDATEYLISKGHRHLGYAFTSRCQLVQTDRLRGFHEAIRRSALDGYDLELSSKSFDAKIKEFLQCRPDVSAILASDDILAFQVQKAVQRIAPERQIELMGFNDSLFAKFAEPKISTVQIYPKRLGNAAAQLIIRQLEQDSNEPFEKMIVPYKIIERN</sequence>
<name>A0A917S691_9BACL</name>
<dbReference type="GO" id="GO:0000976">
    <property type="term" value="F:transcription cis-regulatory region binding"/>
    <property type="evidence" value="ECO:0007669"/>
    <property type="project" value="TreeGrafter"/>
</dbReference>
<comment type="caution">
    <text evidence="5">The sequence shown here is derived from an EMBL/GenBank/DDBJ whole genome shotgun (WGS) entry which is preliminary data.</text>
</comment>
<reference evidence="5" key="2">
    <citation type="submission" date="2020-09" db="EMBL/GenBank/DDBJ databases">
        <authorList>
            <person name="Sun Q."/>
            <person name="Ohkuma M."/>
        </authorList>
    </citation>
    <scope>NUCLEOTIDE SEQUENCE</scope>
    <source>
        <strain evidence="5">JCM 15325</strain>
    </source>
</reference>
<dbReference type="CDD" id="cd01392">
    <property type="entry name" value="HTH_LacI"/>
    <property type="match status" value="1"/>
</dbReference>
<dbReference type="SUPFAM" id="SSF47413">
    <property type="entry name" value="lambda repressor-like DNA-binding domains"/>
    <property type="match status" value="1"/>
</dbReference>
<dbReference type="AlphaFoldDB" id="A0A917S691"/>
<dbReference type="SMART" id="SM00354">
    <property type="entry name" value="HTH_LACI"/>
    <property type="match status" value="1"/>
</dbReference>
<dbReference type="GO" id="GO:0003700">
    <property type="term" value="F:DNA-binding transcription factor activity"/>
    <property type="evidence" value="ECO:0007669"/>
    <property type="project" value="TreeGrafter"/>
</dbReference>
<dbReference type="RefSeq" id="WP_188804079.1">
    <property type="nucleotide sequence ID" value="NZ_BMOK01000013.1"/>
</dbReference>
<dbReference type="InterPro" id="IPR028082">
    <property type="entry name" value="Peripla_BP_I"/>
</dbReference>
<dbReference type="InterPro" id="IPR010982">
    <property type="entry name" value="Lambda_DNA-bd_dom_sf"/>
</dbReference>
<keyword evidence="1" id="KW-0805">Transcription regulation</keyword>
<keyword evidence="3" id="KW-0804">Transcription</keyword>
<dbReference type="Proteomes" id="UP000654670">
    <property type="component" value="Unassembled WGS sequence"/>
</dbReference>
<evidence type="ECO:0000313" key="6">
    <source>
        <dbReference type="Proteomes" id="UP000654670"/>
    </source>
</evidence>
<dbReference type="Pfam" id="PF00356">
    <property type="entry name" value="LacI"/>
    <property type="match status" value="1"/>
</dbReference>
<evidence type="ECO:0000256" key="1">
    <source>
        <dbReference type="ARBA" id="ARBA00023015"/>
    </source>
</evidence>
<keyword evidence="6" id="KW-1185">Reference proteome</keyword>
<dbReference type="Pfam" id="PF13377">
    <property type="entry name" value="Peripla_BP_3"/>
    <property type="match status" value="1"/>
</dbReference>
<protein>
    <submittedName>
        <fullName evidence="5">LacI family transcriptional regulator</fullName>
    </submittedName>
</protein>
<accession>A0A917S691</accession>
<dbReference type="PROSITE" id="PS50932">
    <property type="entry name" value="HTH_LACI_2"/>
    <property type="match status" value="1"/>
</dbReference>
<dbReference type="EMBL" id="BMOK01000013">
    <property type="protein sequence ID" value="GGL60994.1"/>
    <property type="molecule type" value="Genomic_DNA"/>
</dbReference>
<dbReference type="InterPro" id="IPR046335">
    <property type="entry name" value="LacI/GalR-like_sensor"/>
</dbReference>
<feature type="domain" description="HTH lacI-type" evidence="4">
    <location>
        <begin position="2"/>
        <end position="56"/>
    </location>
</feature>
<evidence type="ECO:0000259" key="4">
    <source>
        <dbReference type="PROSITE" id="PS50932"/>
    </source>
</evidence>
<organism evidence="5 6">
    <name type="scientific">Sporolactobacillus putidus</name>
    <dbReference type="NCBI Taxonomy" id="492735"/>
    <lineage>
        <taxon>Bacteria</taxon>
        <taxon>Bacillati</taxon>
        <taxon>Bacillota</taxon>
        <taxon>Bacilli</taxon>
        <taxon>Bacillales</taxon>
        <taxon>Sporolactobacillaceae</taxon>
        <taxon>Sporolactobacillus</taxon>
    </lineage>
</organism>
<evidence type="ECO:0000313" key="5">
    <source>
        <dbReference type="EMBL" id="GGL60994.1"/>
    </source>
</evidence>
<evidence type="ECO:0000256" key="3">
    <source>
        <dbReference type="ARBA" id="ARBA00023163"/>
    </source>
</evidence>
<dbReference type="PANTHER" id="PTHR30146:SF109">
    <property type="entry name" value="HTH-TYPE TRANSCRIPTIONAL REGULATOR GALS"/>
    <property type="match status" value="1"/>
</dbReference>
<dbReference type="PANTHER" id="PTHR30146">
    <property type="entry name" value="LACI-RELATED TRANSCRIPTIONAL REPRESSOR"/>
    <property type="match status" value="1"/>
</dbReference>
<dbReference type="PROSITE" id="PS00356">
    <property type="entry name" value="HTH_LACI_1"/>
    <property type="match status" value="1"/>
</dbReference>
<reference evidence="5" key="1">
    <citation type="journal article" date="2014" name="Int. J. Syst. Evol. Microbiol.">
        <title>Complete genome sequence of Corynebacterium casei LMG S-19264T (=DSM 44701T), isolated from a smear-ripened cheese.</title>
        <authorList>
            <consortium name="US DOE Joint Genome Institute (JGI-PGF)"/>
            <person name="Walter F."/>
            <person name="Albersmeier A."/>
            <person name="Kalinowski J."/>
            <person name="Ruckert C."/>
        </authorList>
    </citation>
    <scope>NUCLEOTIDE SEQUENCE</scope>
    <source>
        <strain evidence="5">JCM 15325</strain>
    </source>
</reference>
<dbReference type="InterPro" id="IPR000843">
    <property type="entry name" value="HTH_LacI"/>
</dbReference>
<gene>
    <name evidence="5" type="ORF">GCM10007968_26200</name>
</gene>